<dbReference type="Proteomes" id="UP000251402">
    <property type="component" value="Chromosome"/>
</dbReference>
<dbReference type="EMBL" id="CP043450">
    <property type="protein sequence ID" value="QEM12972.1"/>
    <property type="molecule type" value="Genomic_DNA"/>
</dbReference>
<dbReference type="AlphaFoldDB" id="A0A5C1I3Y6"/>
<protein>
    <submittedName>
        <fullName evidence="3">Relaxase/mobilization nuclease domain-containing protein</fullName>
    </submittedName>
</protein>
<evidence type="ECO:0000256" key="1">
    <source>
        <dbReference type="SAM" id="MobiDB-lite"/>
    </source>
</evidence>
<name>A0A5C1I3Y6_9SPHI</name>
<organism evidence="3 4">
    <name type="scientific">Mucilaginibacter rubeus</name>
    <dbReference type="NCBI Taxonomy" id="2027860"/>
    <lineage>
        <taxon>Bacteria</taxon>
        <taxon>Pseudomonadati</taxon>
        <taxon>Bacteroidota</taxon>
        <taxon>Sphingobacteriia</taxon>
        <taxon>Sphingobacteriales</taxon>
        <taxon>Sphingobacteriaceae</taxon>
        <taxon>Mucilaginibacter</taxon>
    </lineage>
</organism>
<dbReference type="OrthoDB" id="3035232at2"/>
<evidence type="ECO:0000313" key="3">
    <source>
        <dbReference type="EMBL" id="QEM12972.1"/>
    </source>
</evidence>
<evidence type="ECO:0000259" key="2">
    <source>
        <dbReference type="Pfam" id="PF03432"/>
    </source>
</evidence>
<sequence length="279" mass="32930">MAIVKILARHSPSYASLIRYILNEDKSDKMQVFTNNLRSDNIPGYVQEFIENETFRQQSRTDHVYLYHEIISFHADENKALLSPEVLDDLVQEYIRLRGHTGVMIGAVHHDQEHVHVHFCVSALHFRTGLSFGLSKAQLHELKHSFQEYHQQRYPGIDKSTVEHGKAMPYLRHGQWHANQRELIAEMARRCFAEAKSQQQFFELLRARRLDYYERHGRPAGVEANGVKMSFSRLLADMRLDALPVERSEEEQALQEIRRIRERQAGRDREERDWEERAR</sequence>
<dbReference type="RefSeq" id="WP_112574905.1">
    <property type="nucleotide sequence ID" value="NZ_CP043450.1"/>
</dbReference>
<reference evidence="3" key="1">
    <citation type="submission" date="2019-08" db="EMBL/GenBank/DDBJ databases">
        <title>Comparative genome analysis confer to the adaptation heavy metal polluted environment.</title>
        <authorList>
            <person name="Li Y."/>
        </authorList>
    </citation>
    <scope>NUCLEOTIDE SEQUENCE [LARGE SCALE GENOMIC DNA]</scope>
    <source>
        <strain evidence="3">P1</strain>
    </source>
</reference>
<feature type="region of interest" description="Disordered" evidence="1">
    <location>
        <begin position="260"/>
        <end position="279"/>
    </location>
</feature>
<accession>A0A5C1I3Y6</accession>
<dbReference type="KEGG" id="mrub:DEO27_024150"/>
<keyword evidence="4" id="KW-1185">Reference proteome</keyword>
<dbReference type="Pfam" id="PF03432">
    <property type="entry name" value="Relaxase"/>
    <property type="match status" value="1"/>
</dbReference>
<dbReference type="InterPro" id="IPR005094">
    <property type="entry name" value="Endonuclease_MobA/VirD2"/>
</dbReference>
<feature type="domain" description="MobA/VirD2-like nuclease" evidence="2">
    <location>
        <begin position="20"/>
        <end position="151"/>
    </location>
</feature>
<evidence type="ECO:0000313" key="4">
    <source>
        <dbReference type="Proteomes" id="UP000251402"/>
    </source>
</evidence>
<proteinExistence type="predicted"/>
<gene>
    <name evidence="3" type="ORF">DEO27_024150</name>
</gene>